<keyword evidence="5" id="KW-0694">RNA-binding</keyword>
<dbReference type="PROSITE" id="PS51746">
    <property type="entry name" value="PPM_2"/>
    <property type="match status" value="1"/>
</dbReference>
<feature type="domain" description="PPM-type phosphatase" evidence="9">
    <location>
        <begin position="118"/>
        <end position="398"/>
    </location>
</feature>
<dbReference type="Gene3D" id="3.30.70.330">
    <property type="match status" value="1"/>
</dbReference>
<comment type="caution">
    <text evidence="10">The sequence shown here is derived from an EMBL/GenBank/DDBJ whole genome shotgun (WGS) entry which is preliminary data.</text>
</comment>
<comment type="similarity">
    <text evidence="6">Belongs to the PP2C family.</text>
</comment>
<dbReference type="Pfam" id="PF00481">
    <property type="entry name" value="PP2C"/>
    <property type="match status" value="1"/>
</dbReference>
<dbReference type="PANTHER" id="PTHR47992">
    <property type="entry name" value="PROTEIN PHOSPHATASE"/>
    <property type="match status" value="1"/>
</dbReference>
<dbReference type="InterPro" id="IPR036457">
    <property type="entry name" value="PPM-type-like_dom_sf"/>
</dbReference>
<dbReference type="SUPFAM" id="SSF81606">
    <property type="entry name" value="PP2C-like"/>
    <property type="match status" value="1"/>
</dbReference>
<organism evidence="10 11">
    <name type="scientific">Perkinsus chesapeaki</name>
    <name type="common">Clam parasite</name>
    <name type="synonym">Perkinsus andrewsi</name>
    <dbReference type="NCBI Taxonomy" id="330153"/>
    <lineage>
        <taxon>Eukaryota</taxon>
        <taxon>Sar</taxon>
        <taxon>Alveolata</taxon>
        <taxon>Perkinsozoa</taxon>
        <taxon>Perkinsea</taxon>
        <taxon>Perkinsida</taxon>
        <taxon>Perkinsidae</taxon>
        <taxon>Perkinsus</taxon>
    </lineage>
</organism>
<evidence type="ECO:0000256" key="2">
    <source>
        <dbReference type="ARBA" id="ARBA00022723"/>
    </source>
</evidence>
<feature type="compositionally biased region" description="Polar residues" evidence="7">
    <location>
        <begin position="1"/>
        <end position="19"/>
    </location>
</feature>
<dbReference type="InterPro" id="IPR035979">
    <property type="entry name" value="RBD_domain_sf"/>
</dbReference>
<dbReference type="PROSITE" id="PS01032">
    <property type="entry name" value="PPM_1"/>
    <property type="match status" value="1"/>
</dbReference>
<dbReference type="AlphaFoldDB" id="A0A7J6L9B1"/>
<feature type="compositionally biased region" description="Low complexity" evidence="7">
    <location>
        <begin position="538"/>
        <end position="556"/>
    </location>
</feature>
<proteinExistence type="inferred from homology"/>
<feature type="compositionally biased region" description="Basic residues" evidence="7">
    <location>
        <begin position="561"/>
        <end position="578"/>
    </location>
</feature>
<protein>
    <submittedName>
        <fullName evidence="10">Uncharacterized protein</fullName>
    </submittedName>
</protein>
<evidence type="ECO:0000259" key="9">
    <source>
        <dbReference type="PROSITE" id="PS51746"/>
    </source>
</evidence>
<feature type="region of interest" description="Disordered" evidence="7">
    <location>
        <begin position="1"/>
        <end position="95"/>
    </location>
</feature>
<keyword evidence="11" id="KW-1185">Reference proteome</keyword>
<comment type="subcellular location">
    <subcellularLocation>
        <location evidence="1">Membrane</location>
        <topology evidence="1">Peripheral membrane protein</topology>
    </subcellularLocation>
</comment>
<evidence type="ECO:0000256" key="5">
    <source>
        <dbReference type="PROSITE-ProRule" id="PRU00176"/>
    </source>
</evidence>
<keyword evidence="2" id="KW-0479">Metal-binding</keyword>
<dbReference type="InterPro" id="IPR015655">
    <property type="entry name" value="PP2C"/>
</dbReference>
<evidence type="ECO:0000256" key="1">
    <source>
        <dbReference type="ARBA" id="ARBA00004170"/>
    </source>
</evidence>
<name>A0A7J6L9B1_PERCH</name>
<feature type="region of interest" description="Disordered" evidence="7">
    <location>
        <begin position="491"/>
        <end position="591"/>
    </location>
</feature>
<dbReference type="GO" id="GO:0003723">
    <property type="term" value="F:RNA binding"/>
    <property type="evidence" value="ECO:0007669"/>
    <property type="project" value="UniProtKB-UniRule"/>
</dbReference>
<evidence type="ECO:0000313" key="10">
    <source>
        <dbReference type="EMBL" id="KAF4655791.1"/>
    </source>
</evidence>
<evidence type="ECO:0000256" key="7">
    <source>
        <dbReference type="SAM" id="MobiDB-lite"/>
    </source>
</evidence>
<evidence type="ECO:0000256" key="3">
    <source>
        <dbReference type="ARBA" id="ARBA00022801"/>
    </source>
</evidence>
<dbReference type="EMBL" id="JAAPAO010000637">
    <property type="protein sequence ID" value="KAF4655791.1"/>
    <property type="molecule type" value="Genomic_DNA"/>
</dbReference>
<dbReference type="SMART" id="SM00332">
    <property type="entry name" value="PP2Cc"/>
    <property type="match status" value="1"/>
</dbReference>
<dbReference type="Gene3D" id="3.60.40.10">
    <property type="entry name" value="PPM-type phosphatase domain"/>
    <property type="match status" value="1"/>
</dbReference>
<dbReference type="GO" id="GO:0046872">
    <property type="term" value="F:metal ion binding"/>
    <property type="evidence" value="ECO:0007669"/>
    <property type="project" value="UniProtKB-KW"/>
</dbReference>
<dbReference type="GO" id="GO:0016020">
    <property type="term" value="C:membrane"/>
    <property type="evidence" value="ECO:0007669"/>
    <property type="project" value="UniProtKB-SubCell"/>
</dbReference>
<keyword evidence="3 6" id="KW-0378">Hydrolase</keyword>
<feature type="domain" description="RRM" evidence="8">
    <location>
        <begin position="422"/>
        <end position="495"/>
    </location>
</feature>
<evidence type="ECO:0000313" key="11">
    <source>
        <dbReference type="Proteomes" id="UP000591131"/>
    </source>
</evidence>
<dbReference type="InterPro" id="IPR000504">
    <property type="entry name" value="RRM_dom"/>
</dbReference>
<dbReference type="PROSITE" id="PS50102">
    <property type="entry name" value="RRM"/>
    <property type="match status" value="1"/>
</dbReference>
<feature type="compositionally biased region" description="Basic and acidic residues" evidence="7">
    <location>
        <begin position="519"/>
        <end position="531"/>
    </location>
</feature>
<sequence length="591" mass="64958">MGSCCSRGSSPSELVNASSPVEDPFSGAARTDKRRRRLSVTQGPNNLPPTPHASSSSDTEVDECERTGRIVKKGSSSGLQRRGRRRVSITTQTVDDKWSRQKGFADKDYYSQGPPPATLGYACKKGLKPESPNQDDFAVLLTDDWEMYAVFDGHGPYGHVVSKFCQDTLPKLIAKDPNFQSDLVKAFKASFIRTHVLCEQTANSDGRFDCSFSGSTATVILRRDGHLYCAWVGDSRAVLATVKPHRNDSVPASRPVAVDLSCDHKPDRPDEKARVEAEGGRILKLGGDIPYRVFVKKAYYPGLAMTRSIGDTVGVSAGISHVPEVSIRPLDEYADKFIIVASDGVWEFISSQEAVNMINKYPPSRAQDAAEALAHEAWIRWMREEHGNSPCSFMVTADPPVASSSHSTKVAGKPSLAASRTRMLRVTNLTRNVDQDHLKEIFGTYARVESVYLAVDDKGYAYVQFATREGAEEAFIHVDKGQIDGNVVKVVFVTPPPPPPEKAQPRKAVVPSGTSSAGDRSRSPPKRRGEASTENNRSRSPSSSSYSSSSSGLSSDSESRQHRRRRGRSRSRSLHRRRSSGEDRRGRRGRR</sequence>
<dbReference type="Proteomes" id="UP000591131">
    <property type="component" value="Unassembled WGS sequence"/>
</dbReference>
<dbReference type="InterPro" id="IPR001932">
    <property type="entry name" value="PPM-type_phosphatase-like_dom"/>
</dbReference>
<reference evidence="10 11" key="1">
    <citation type="submission" date="2020-04" db="EMBL/GenBank/DDBJ databases">
        <title>Perkinsus chesapeaki whole genome sequence.</title>
        <authorList>
            <person name="Bogema D.R."/>
        </authorList>
    </citation>
    <scope>NUCLEOTIDE SEQUENCE [LARGE SCALE GENOMIC DNA]</scope>
    <source>
        <strain evidence="10">ATCC PRA-425</strain>
    </source>
</reference>
<keyword evidence="4 6" id="KW-0904">Protein phosphatase</keyword>
<evidence type="ECO:0000259" key="8">
    <source>
        <dbReference type="PROSITE" id="PS50102"/>
    </source>
</evidence>
<dbReference type="GO" id="GO:0004722">
    <property type="term" value="F:protein serine/threonine phosphatase activity"/>
    <property type="evidence" value="ECO:0007669"/>
    <property type="project" value="InterPro"/>
</dbReference>
<dbReference type="SMART" id="SM00360">
    <property type="entry name" value="RRM"/>
    <property type="match status" value="1"/>
</dbReference>
<dbReference type="CDD" id="cd00143">
    <property type="entry name" value="PP2Cc"/>
    <property type="match status" value="1"/>
</dbReference>
<evidence type="ECO:0000256" key="4">
    <source>
        <dbReference type="ARBA" id="ARBA00022912"/>
    </source>
</evidence>
<dbReference type="InterPro" id="IPR012677">
    <property type="entry name" value="Nucleotide-bd_a/b_plait_sf"/>
</dbReference>
<accession>A0A7J6L9B1</accession>
<gene>
    <name evidence="10" type="ORF">FOL47_009278</name>
</gene>
<dbReference type="Pfam" id="PF00076">
    <property type="entry name" value="RRM_1"/>
    <property type="match status" value="1"/>
</dbReference>
<dbReference type="SUPFAM" id="SSF54928">
    <property type="entry name" value="RNA-binding domain, RBD"/>
    <property type="match status" value="1"/>
</dbReference>
<dbReference type="InterPro" id="IPR000222">
    <property type="entry name" value="PP2C_BS"/>
</dbReference>
<dbReference type="OrthoDB" id="436137at2759"/>
<evidence type="ECO:0000256" key="6">
    <source>
        <dbReference type="RuleBase" id="RU003465"/>
    </source>
</evidence>